<proteinExistence type="predicted"/>
<evidence type="ECO:0000313" key="1">
    <source>
        <dbReference type="EMBL" id="WLQ66616.1"/>
    </source>
</evidence>
<sequence length="119" mass="13078">MQNDTWNIIDALAARFTAHDTERGLSLEEQWTLQVLKISEETGEAAQAVMGARGFNPRKGNSHTWQDAQDEIADVVITGMVSLARMRPDDALGFLHEQLVAKAAKFLPAEQTDPARASS</sequence>
<organism evidence="1 2">
    <name type="scientific">Streptomyces glycanivorans</name>
    <dbReference type="NCBI Taxonomy" id="3033808"/>
    <lineage>
        <taxon>Bacteria</taxon>
        <taxon>Bacillati</taxon>
        <taxon>Actinomycetota</taxon>
        <taxon>Actinomycetes</taxon>
        <taxon>Kitasatosporales</taxon>
        <taxon>Streptomycetaceae</taxon>
        <taxon>Streptomyces</taxon>
    </lineage>
</organism>
<name>A0ABY9JKP1_9ACTN</name>
<accession>A0ABY9JKP1</accession>
<gene>
    <name evidence="1" type="ORF">P8A20_24925</name>
</gene>
<dbReference type="SUPFAM" id="SSF101386">
    <property type="entry name" value="all-alpha NTP pyrophosphatases"/>
    <property type="match status" value="1"/>
</dbReference>
<dbReference type="CDD" id="cd11533">
    <property type="entry name" value="NTP-PPase_Af0060_like"/>
    <property type="match status" value="1"/>
</dbReference>
<reference evidence="1 2" key="1">
    <citation type="submission" date="2023-03" db="EMBL/GenBank/DDBJ databases">
        <title>Isolation and description of six Streptomyces strains from soil environments, able to metabolize different microbial glucans.</title>
        <authorList>
            <person name="Widen T."/>
            <person name="Larsbrink J."/>
        </authorList>
    </citation>
    <scope>NUCLEOTIDE SEQUENCE [LARGE SCALE GENOMIC DNA]</scope>
    <source>
        <strain evidence="1 2">Alt3</strain>
    </source>
</reference>
<evidence type="ECO:0000313" key="2">
    <source>
        <dbReference type="Proteomes" id="UP001224433"/>
    </source>
</evidence>
<dbReference type="Proteomes" id="UP001224433">
    <property type="component" value="Chromosome"/>
</dbReference>
<dbReference type="RefSeq" id="WP_109879029.1">
    <property type="nucleotide sequence ID" value="NZ_CP120983.1"/>
</dbReference>
<keyword evidence="2" id="KW-1185">Reference proteome</keyword>
<protein>
    <submittedName>
        <fullName evidence="1">MazG-like family protein</fullName>
    </submittedName>
</protein>
<dbReference type="Gene3D" id="1.10.287.1080">
    <property type="entry name" value="MazG-like"/>
    <property type="match status" value="1"/>
</dbReference>
<dbReference type="InterPro" id="IPR044548">
    <property type="entry name" value="AF0060_NTP-PPase_MazG-like"/>
</dbReference>
<dbReference type="EMBL" id="CP120983">
    <property type="protein sequence ID" value="WLQ66616.1"/>
    <property type="molecule type" value="Genomic_DNA"/>
</dbReference>